<dbReference type="Gene3D" id="3.40.30.10">
    <property type="entry name" value="Glutaredoxin"/>
    <property type="match status" value="1"/>
</dbReference>
<dbReference type="InterPro" id="IPR036249">
    <property type="entry name" value="Thioredoxin-like_sf"/>
</dbReference>
<evidence type="ECO:0000313" key="4">
    <source>
        <dbReference type="Proteomes" id="UP000247903"/>
    </source>
</evidence>
<dbReference type="PROSITE" id="PS51352">
    <property type="entry name" value="THIOREDOXIN_2"/>
    <property type="match status" value="1"/>
</dbReference>
<proteinExistence type="predicted"/>
<dbReference type="Proteomes" id="UP000247903">
    <property type="component" value="Unassembled WGS sequence"/>
</dbReference>
<dbReference type="SUPFAM" id="SSF52833">
    <property type="entry name" value="Thioredoxin-like"/>
    <property type="match status" value="1"/>
</dbReference>
<dbReference type="InterPro" id="IPR000866">
    <property type="entry name" value="AhpC/TSA"/>
</dbReference>
<dbReference type="OrthoDB" id="634996at2"/>
<dbReference type="GO" id="GO:0016209">
    <property type="term" value="F:antioxidant activity"/>
    <property type="evidence" value="ECO:0007669"/>
    <property type="project" value="InterPro"/>
</dbReference>
<dbReference type="PANTHER" id="PTHR42852">
    <property type="entry name" value="THIOL:DISULFIDE INTERCHANGE PROTEIN DSBE"/>
    <property type="match status" value="1"/>
</dbReference>
<keyword evidence="4" id="KW-1185">Reference proteome</keyword>
<dbReference type="InterPro" id="IPR013766">
    <property type="entry name" value="Thioredoxin_domain"/>
</dbReference>
<sequence length="659" mass="75411">MFKKISNIKLLVLAFCAFTLQVTSQETKLRLTGMADIPIPGSALNMTYDAKGGPLENIKEINGYAYVFNDYRWEIEDLKMTKSGTVWNVEYTVPKNCGFMAFKFYGNTDNGLVTDTQQDTGNMLVVFKEPKVKMPGADLAWATFRNKDFNSQFGGYFKDFTITGDATEYWLKKEVADHGNNFPKFIDTYIKVLKVQKPEKFDELGHRFLGDFVKKMNGQPEEVFLKVHNLYKFELKDQVKADSLETVIQKQFPKGAFQRFKAFQKIMPIADAAEKNKVITQFLADFPYTSDVPDSQKYFYDNIVKTQFGYYFETKDYKSVLALIPTMNFANLNDVYHQNISKALYLKVVDPAVIETMAVPIIKQMQQKVNDLSYMQGLYWSPNQATENAKTQLNNELVIQIRMYDMLKKYKEVLETFELLPFEKRYEKASINDIHVRALETLNKPIIEVLKNAARVNALSEDSTTKLKEAYLKEGKKEADFPAYLEQLKKENNSEQKIALMNPVPAPVIKVQSADGKAKQLDLNSGKIIVIDFWATWCGPCKKAFPAMQQLVTNFKEDNQVEIYFISTQENKEGYKKEALAYLKEKGLKLDTYFDLVKKDGGTNNESFAKYATIFKSSGIPRKVVIKNGQIRFASEGYSGNPGQLVDELTEVINALKKE</sequence>
<dbReference type="PANTHER" id="PTHR42852:SF17">
    <property type="entry name" value="THIOREDOXIN-LIKE PROTEIN HI_1115"/>
    <property type="match status" value="1"/>
</dbReference>
<evidence type="ECO:0000256" key="1">
    <source>
        <dbReference type="SAM" id="SignalP"/>
    </source>
</evidence>
<dbReference type="Pfam" id="PF00578">
    <property type="entry name" value="AhpC-TSA"/>
    <property type="match status" value="1"/>
</dbReference>
<feature type="signal peptide" evidence="1">
    <location>
        <begin position="1"/>
        <end position="24"/>
    </location>
</feature>
<accession>A0A2V4BMT8</accession>
<dbReference type="CDD" id="cd02966">
    <property type="entry name" value="TlpA_like_family"/>
    <property type="match status" value="1"/>
</dbReference>
<organism evidence="3 4">
    <name type="scientific">Flavobacterium cheongpyeongense</name>
    <dbReference type="NCBI Taxonomy" id="2212651"/>
    <lineage>
        <taxon>Bacteria</taxon>
        <taxon>Pseudomonadati</taxon>
        <taxon>Bacteroidota</taxon>
        <taxon>Flavobacteriia</taxon>
        <taxon>Flavobacteriales</taxon>
        <taxon>Flavobacteriaceae</taxon>
        <taxon>Flavobacterium</taxon>
    </lineage>
</organism>
<name>A0A2V4BMT8_9FLAO</name>
<keyword evidence="1" id="KW-0732">Signal</keyword>
<dbReference type="InterPro" id="IPR050553">
    <property type="entry name" value="Thioredoxin_ResA/DsbE_sf"/>
</dbReference>
<dbReference type="EMBL" id="QJHK01000020">
    <property type="protein sequence ID" value="PXY39303.1"/>
    <property type="molecule type" value="Genomic_DNA"/>
</dbReference>
<protein>
    <recommendedName>
        <fullName evidence="2">Thioredoxin domain-containing protein</fullName>
    </recommendedName>
</protein>
<reference evidence="3 4" key="1">
    <citation type="submission" date="2018-05" db="EMBL/GenBank/DDBJ databases">
        <title>Flavobacterium sp. strain IMCC34759, incomplete genome.</title>
        <authorList>
            <person name="Joung Y."/>
            <person name="Cho J."/>
        </authorList>
    </citation>
    <scope>NUCLEOTIDE SEQUENCE [LARGE SCALE GENOMIC DNA]</scope>
    <source>
        <strain evidence="3 4">IMCC34759</strain>
    </source>
</reference>
<feature type="chain" id="PRO_5016150235" description="Thioredoxin domain-containing protein" evidence="1">
    <location>
        <begin position="25"/>
        <end position="659"/>
    </location>
</feature>
<feature type="domain" description="Thioredoxin" evidence="2">
    <location>
        <begin position="500"/>
        <end position="658"/>
    </location>
</feature>
<dbReference type="GO" id="GO:0016491">
    <property type="term" value="F:oxidoreductase activity"/>
    <property type="evidence" value="ECO:0007669"/>
    <property type="project" value="InterPro"/>
</dbReference>
<evidence type="ECO:0000259" key="2">
    <source>
        <dbReference type="PROSITE" id="PS51352"/>
    </source>
</evidence>
<comment type="caution">
    <text evidence="3">The sequence shown here is derived from an EMBL/GenBank/DDBJ whole genome shotgun (WGS) entry which is preliminary data.</text>
</comment>
<dbReference type="AlphaFoldDB" id="A0A2V4BMT8"/>
<evidence type="ECO:0000313" key="3">
    <source>
        <dbReference type="EMBL" id="PXY39303.1"/>
    </source>
</evidence>
<gene>
    <name evidence="3" type="ORF">DMB65_18270</name>
</gene>
<dbReference type="RefSeq" id="WP_110308074.1">
    <property type="nucleotide sequence ID" value="NZ_QJHK01000020.1"/>
</dbReference>